<accession>A0A0M9VW96</accession>
<feature type="compositionally biased region" description="Polar residues" evidence="1">
    <location>
        <begin position="1"/>
        <end position="10"/>
    </location>
</feature>
<evidence type="ECO:0000313" key="3">
    <source>
        <dbReference type="Proteomes" id="UP000053831"/>
    </source>
</evidence>
<proteinExistence type="predicted"/>
<dbReference type="Proteomes" id="UP000053831">
    <property type="component" value="Unassembled WGS sequence"/>
</dbReference>
<feature type="compositionally biased region" description="Basic and acidic residues" evidence="1">
    <location>
        <begin position="156"/>
        <end position="194"/>
    </location>
</feature>
<reference evidence="2 3" key="1">
    <citation type="submission" date="2015-07" db="EMBL/GenBank/DDBJ databases">
        <title>The genome of the fungus Escovopsis weberi, a specialized disease agent of ant agriculture.</title>
        <authorList>
            <person name="de Man T.J."/>
            <person name="Stajich J.E."/>
            <person name="Kubicek C.P."/>
            <person name="Chenthamara K."/>
            <person name="Atanasova L."/>
            <person name="Druzhinina I.S."/>
            <person name="Birnbaum S."/>
            <person name="Barribeau S.M."/>
            <person name="Teiling C."/>
            <person name="Suen G."/>
            <person name="Currie C."/>
            <person name="Gerardo N.M."/>
        </authorList>
    </citation>
    <scope>NUCLEOTIDE SEQUENCE [LARGE SCALE GENOMIC DNA]</scope>
</reference>
<feature type="compositionally biased region" description="Polar residues" evidence="1">
    <location>
        <begin position="59"/>
        <end position="72"/>
    </location>
</feature>
<dbReference type="EMBL" id="LGSR01000006">
    <property type="protein sequence ID" value="KOS21823.1"/>
    <property type="molecule type" value="Genomic_DNA"/>
</dbReference>
<feature type="region of interest" description="Disordered" evidence="1">
    <location>
        <begin position="1"/>
        <end position="226"/>
    </location>
</feature>
<gene>
    <name evidence="2" type="ORF">ESCO_002037</name>
</gene>
<sequence>MDTSKPTINVTIPPPAPHKQAEEAAAKATEASGQAKGIESKVAPAAAHLIPKPVEVQSVPETPVNTASSVNGTPRPELNLSAMADEAEKPKRDDEGVLEPVTTAGDPASHADEPIVDIPVRQNGASEKSEAEKAEMAGALDPEEQESIKPTVETGMGEKRKLEDDAREVLKEAPAAKEDPERAEKKAKNKDGPVKGRPGRPRKDKSAPPVVGKTARKTRSQGPAEV</sequence>
<evidence type="ECO:0000256" key="1">
    <source>
        <dbReference type="SAM" id="MobiDB-lite"/>
    </source>
</evidence>
<feature type="compositionally biased region" description="Basic and acidic residues" evidence="1">
    <location>
        <begin position="86"/>
        <end position="95"/>
    </location>
</feature>
<protein>
    <submittedName>
        <fullName evidence="2">Uncharacterized protein</fullName>
    </submittedName>
</protein>
<organism evidence="2 3">
    <name type="scientific">Escovopsis weberi</name>
    <dbReference type="NCBI Taxonomy" id="150374"/>
    <lineage>
        <taxon>Eukaryota</taxon>
        <taxon>Fungi</taxon>
        <taxon>Dikarya</taxon>
        <taxon>Ascomycota</taxon>
        <taxon>Pezizomycotina</taxon>
        <taxon>Sordariomycetes</taxon>
        <taxon>Hypocreomycetidae</taxon>
        <taxon>Hypocreales</taxon>
        <taxon>Hypocreaceae</taxon>
        <taxon>Escovopsis</taxon>
    </lineage>
</organism>
<feature type="compositionally biased region" description="Low complexity" evidence="1">
    <location>
        <begin position="26"/>
        <end position="36"/>
    </location>
</feature>
<evidence type="ECO:0000313" key="2">
    <source>
        <dbReference type="EMBL" id="KOS21823.1"/>
    </source>
</evidence>
<dbReference type="OrthoDB" id="5235746at2759"/>
<keyword evidence="3" id="KW-1185">Reference proteome</keyword>
<name>A0A0M9VW96_ESCWE</name>
<dbReference type="AlphaFoldDB" id="A0A0M9VW96"/>
<comment type="caution">
    <text evidence="2">The sequence shown here is derived from an EMBL/GenBank/DDBJ whole genome shotgun (WGS) entry which is preliminary data.</text>
</comment>